<dbReference type="Gene3D" id="1.10.860.10">
    <property type="entry name" value="DNAb Helicase, Chain A"/>
    <property type="match status" value="1"/>
</dbReference>
<organism evidence="17 18">
    <name type="scientific">Lactiplantibacillus xiangfangensis</name>
    <dbReference type="NCBI Taxonomy" id="942150"/>
    <lineage>
        <taxon>Bacteria</taxon>
        <taxon>Bacillati</taxon>
        <taxon>Bacillota</taxon>
        <taxon>Bacilli</taxon>
        <taxon>Lactobacillales</taxon>
        <taxon>Lactobacillaceae</taxon>
        <taxon>Lactiplantibacillus</taxon>
    </lineage>
</organism>
<evidence type="ECO:0000256" key="3">
    <source>
        <dbReference type="ARBA" id="ARBA00022679"/>
    </source>
</evidence>
<dbReference type="SUPFAM" id="SSF56731">
    <property type="entry name" value="DNA primase core"/>
    <property type="match status" value="1"/>
</dbReference>
<dbReference type="SMART" id="SM00400">
    <property type="entry name" value="ZnF_CHCC"/>
    <property type="match status" value="1"/>
</dbReference>
<comment type="subunit">
    <text evidence="12">Monomer. Interacts with DnaB.</text>
</comment>
<sequence length="636" mass="71705">MVVLSDFSKKWGGKVANRIPEDKVDQVRSAVNIADFIGQYVQLKKAGKNLFGLCPFHEERTPSFSVNEQKQIFHCFSCGRGGNVFSFIMDLENLSFPEAVAKVADFGHIELPASYTAQAQVSAPKDQQQADLLKLYADSAKMYQHILVNTELGEPALDYLHQRGLDDQTIATFGIGYAPKNQLLLDFFKEHDIDYQLLRQSGLFIENQEGKLRDRFVDRVLFPIKDASGRVIAFSGRILTKSPNEPKYLNSPETKLFNKRDVLFNFDLARGAIRQRKAVVLFEGFMDVIAAYRAGIQNGVASMGTSLTNEQIYMLERVTDQLTICYDSDVPGQKATDRALKLLGDNSRLNLSVIQMPDGMDPDEYLRNAGQEKFVRVFADGKQTPTAFEMTYLRHDLNLQNTQDQLTYLGAVLQQLTKLSSSVEQDLYLNQLVQEFGLDKDDLKQQLRSLIGQQSVQQSSRQSPPPAPAPMTPPPIAVTGETSNSGPLSRVEKAERLLLYRLLHDHDVWLRVMAVAGFHFVHDPYQQILVYAEAYFKTHNQFDLANFTDFMADTSLQPVLTSLEFMDIASESSKEEVADLVNVIMNQQPLVEQINGKKAELTAAKQIGNHDLVQQLTLALIELYRKQQQVQQADNF</sequence>
<keyword evidence="6 12" id="KW-0479">Metal-binding</keyword>
<dbReference type="Proteomes" id="UP000051783">
    <property type="component" value="Unassembled WGS sequence"/>
</dbReference>
<evidence type="ECO:0000256" key="9">
    <source>
        <dbReference type="ARBA" id="ARBA00022842"/>
    </source>
</evidence>
<evidence type="ECO:0000256" key="6">
    <source>
        <dbReference type="ARBA" id="ARBA00022723"/>
    </source>
</evidence>
<evidence type="ECO:0000256" key="10">
    <source>
        <dbReference type="ARBA" id="ARBA00023125"/>
    </source>
</evidence>
<evidence type="ECO:0000256" key="15">
    <source>
        <dbReference type="SAM" id="MobiDB-lite"/>
    </source>
</evidence>
<comment type="similarity">
    <text evidence="12 13">Belongs to the DnaG primase family.</text>
</comment>
<dbReference type="GO" id="GO:0006269">
    <property type="term" value="P:DNA replication, synthesis of primer"/>
    <property type="evidence" value="ECO:0007669"/>
    <property type="project" value="UniProtKB-UniRule"/>
</dbReference>
<feature type="domain" description="Toprim" evidence="16">
    <location>
        <begin position="277"/>
        <end position="359"/>
    </location>
</feature>
<dbReference type="Pfam" id="PF10410">
    <property type="entry name" value="DnaB_bind"/>
    <property type="match status" value="1"/>
</dbReference>
<feature type="region of interest" description="Disordered" evidence="15">
    <location>
        <begin position="453"/>
        <end position="488"/>
    </location>
</feature>
<feature type="zinc finger region" description="CHC2-type" evidence="12 14">
    <location>
        <begin position="54"/>
        <end position="78"/>
    </location>
</feature>
<dbReference type="Pfam" id="PF08275">
    <property type="entry name" value="DNAG_N"/>
    <property type="match status" value="1"/>
</dbReference>
<dbReference type="InterPro" id="IPR037068">
    <property type="entry name" value="DNA_primase_core_N_sf"/>
</dbReference>
<evidence type="ECO:0000256" key="7">
    <source>
        <dbReference type="ARBA" id="ARBA00022771"/>
    </source>
</evidence>
<evidence type="ECO:0000313" key="17">
    <source>
        <dbReference type="EMBL" id="KRO08652.1"/>
    </source>
</evidence>
<keyword evidence="18" id="KW-1185">Reference proteome</keyword>
<dbReference type="FunFam" id="3.90.580.10:FF:000001">
    <property type="entry name" value="DNA primase"/>
    <property type="match status" value="1"/>
</dbReference>
<dbReference type="CDD" id="cd03364">
    <property type="entry name" value="TOPRIM_DnaG_primases"/>
    <property type="match status" value="1"/>
</dbReference>
<dbReference type="Pfam" id="PF01807">
    <property type="entry name" value="Zn_ribbon_DnaG"/>
    <property type="match status" value="1"/>
</dbReference>
<evidence type="ECO:0000256" key="12">
    <source>
        <dbReference type="HAMAP-Rule" id="MF_00974"/>
    </source>
</evidence>
<evidence type="ECO:0000256" key="13">
    <source>
        <dbReference type="PIRNR" id="PIRNR002811"/>
    </source>
</evidence>
<evidence type="ECO:0000256" key="1">
    <source>
        <dbReference type="ARBA" id="ARBA00022478"/>
    </source>
</evidence>
<dbReference type="GO" id="GO:0000428">
    <property type="term" value="C:DNA-directed RNA polymerase complex"/>
    <property type="evidence" value="ECO:0007669"/>
    <property type="project" value="UniProtKB-KW"/>
</dbReference>
<keyword evidence="3 12" id="KW-0808">Transferase</keyword>
<evidence type="ECO:0000256" key="11">
    <source>
        <dbReference type="ARBA" id="ARBA00023163"/>
    </source>
</evidence>
<dbReference type="InterPro" id="IPR006295">
    <property type="entry name" value="DNA_primase_DnaG"/>
</dbReference>
<dbReference type="GO" id="GO:0003677">
    <property type="term" value="F:DNA binding"/>
    <property type="evidence" value="ECO:0007669"/>
    <property type="project" value="UniProtKB-KW"/>
</dbReference>
<dbReference type="InterPro" id="IPR036977">
    <property type="entry name" value="DNA_primase_Znf_CHC2"/>
</dbReference>
<keyword evidence="5 12" id="KW-0235">DNA replication</keyword>
<name>A0A0R2M883_9LACO</name>
<dbReference type="InterPro" id="IPR002694">
    <property type="entry name" value="Znf_CHC2"/>
</dbReference>
<dbReference type="PROSITE" id="PS50880">
    <property type="entry name" value="TOPRIM"/>
    <property type="match status" value="1"/>
</dbReference>
<feature type="compositionally biased region" description="Low complexity" evidence="15">
    <location>
        <begin position="453"/>
        <end position="462"/>
    </location>
</feature>
<comment type="function">
    <text evidence="12 13">RNA polymerase that catalyzes the synthesis of short RNA molecules used as primers for DNA polymerase during DNA replication.</text>
</comment>
<evidence type="ECO:0000313" key="18">
    <source>
        <dbReference type="Proteomes" id="UP000051783"/>
    </source>
</evidence>
<protein>
    <recommendedName>
        <fullName evidence="12 13">DNA primase</fullName>
        <ecNumber evidence="12">2.7.7.101</ecNumber>
    </recommendedName>
</protein>
<dbReference type="GO" id="GO:0003899">
    <property type="term" value="F:DNA-directed RNA polymerase activity"/>
    <property type="evidence" value="ECO:0007669"/>
    <property type="project" value="UniProtKB-UniRule"/>
</dbReference>
<dbReference type="GO" id="GO:0008270">
    <property type="term" value="F:zinc ion binding"/>
    <property type="evidence" value="ECO:0007669"/>
    <property type="project" value="UniProtKB-UniRule"/>
</dbReference>
<feature type="compositionally biased region" description="Pro residues" evidence="15">
    <location>
        <begin position="463"/>
        <end position="476"/>
    </location>
</feature>
<dbReference type="AlphaFoldDB" id="A0A0R2M883"/>
<dbReference type="NCBIfam" id="TIGR01391">
    <property type="entry name" value="dnaG"/>
    <property type="match status" value="1"/>
</dbReference>
<dbReference type="HAMAP" id="MF_00974">
    <property type="entry name" value="DNA_primase_DnaG"/>
    <property type="match status" value="1"/>
</dbReference>
<dbReference type="EC" id="2.7.7.101" evidence="12"/>
<dbReference type="PANTHER" id="PTHR30313:SF2">
    <property type="entry name" value="DNA PRIMASE"/>
    <property type="match status" value="1"/>
</dbReference>
<keyword evidence="4 12" id="KW-0548">Nucleotidyltransferase</keyword>
<gene>
    <name evidence="12" type="primary">dnaG</name>
    <name evidence="17" type="ORF">IV64_GL000745</name>
</gene>
<dbReference type="GO" id="GO:1990077">
    <property type="term" value="C:primosome complex"/>
    <property type="evidence" value="ECO:0007669"/>
    <property type="project" value="UniProtKB-KW"/>
</dbReference>
<comment type="caution">
    <text evidence="17">The sequence shown here is derived from an EMBL/GenBank/DDBJ whole genome shotgun (WGS) entry which is preliminary data.</text>
</comment>
<dbReference type="InterPro" id="IPR030846">
    <property type="entry name" value="DnaG_bac"/>
</dbReference>
<keyword evidence="8 12" id="KW-0862">Zinc</keyword>
<keyword evidence="11 12" id="KW-0804">Transcription</keyword>
<dbReference type="SUPFAM" id="SSF57783">
    <property type="entry name" value="Zinc beta-ribbon"/>
    <property type="match status" value="1"/>
</dbReference>
<evidence type="ECO:0000256" key="8">
    <source>
        <dbReference type="ARBA" id="ARBA00022833"/>
    </source>
</evidence>
<evidence type="ECO:0000256" key="14">
    <source>
        <dbReference type="PIRSR" id="PIRSR002811-1"/>
    </source>
</evidence>
<dbReference type="InterPro" id="IPR019475">
    <property type="entry name" value="DNA_primase_DnaB-bd"/>
</dbReference>
<comment type="domain">
    <text evidence="12">Contains an N-terminal zinc-binding domain, a central core domain that contains the primase activity, and a C-terminal DnaB-binding domain.</text>
</comment>
<dbReference type="InterPro" id="IPR013264">
    <property type="entry name" value="DNAG_N"/>
</dbReference>
<reference evidence="17 18" key="1">
    <citation type="journal article" date="2015" name="Genome Announc.">
        <title>Expanding the biotechnology potential of lactobacilli through comparative genomics of 213 strains and associated genera.</title>
        <authorList>
            <person name="Sun Z."/>
            <person name="Harris H.M."/>
            <person name="McCann A."/>
            <person name="Guo C."/>
            <person name="Argimon S."/>
            <person name="Zhang W."/>
            <person name="Yang X."/>
            <person name="Jeffery I.B."/>
            <person name="Cooney J.C."/>
            <person name="Kagawa T.F."/>
            <person name="Liu W."/>
            <person name="Song Y."/>
            <person name="Salvetti E."/>
            <person name="Wrobel A."/>
            <person name="Rasinkangas P."/>
            <person name="Parkhill J."/>
            <person name="Rea M.C."/>
            <person name="O'Sullivan O."/>
            <person name="Ritari J."/>
            <person name="Douillard F.P."/>
            <person name="Paul Ross R."/>
            <person name="Yang R."/>
            <person name="Briner A.E."/>
            <person name="Felis G.E."/>
            <person name="de Vos W.M."/>
            <person name="Barrangou R."/>
            <person name="Klaenhammer T.R."/>
            <person name="Caufield P.W."/>
            <person name="Cui Y."/>
            <person name="Zhang H."/>
            <person name="O'Toole P.W."/>
        </authorList>
    </citation>
    <scope>NUCLEOTIDE SEQUENCE [LARGE SCALE GENOMIC DNA]</scope>
    <source>
        <strain evidence="17 18">LMG 26013</strain>
    </source>
</reference>
<dbReference type="Gene3D" id="3.90.580.10">
    <property type="entry name" value="Zinc finger, CHC2-type domain"/>
    <property type="match status" value="1"/>
</dbReference>
<comment type="cofactor">
    <cofactor evidence="12 13 14">
        <name>Zn(2+)</name>
        <dbReference type="ChEBI" id="CHEBI:29105"/>
    </cofactor>
    <text evidence="12 13 14">Binds 1 zinc ion per monomer.</text>
</comment>
<dbReference type="InterPro" id="IPR006171">
    <property type="entry name" value="TOPRIM_dom"/>
</dbReference>
<dbReference type="SMART" id="SM00493">
    <property type="entry name" value="TOPRIM"/>
    <property type="match status" value="1"/>
</dbReference>
<dbReference type="PIRSF" id="PIRSF002811">
    <property type="entry name" value="DnaG"/>
    <property type="match status" value="1"/>
</dbReference>
<dbReference type="Pfam" id="PF13155">
    <property type="entry name" value="Toprim_2"/>
    <property type="match status" value="1"/>
</dbReference>
<accession>A0A0R2M883</accession>
<evidence type="ECO:0000256" key="2">
    <source>
        <dbReference type="ARBA" id="ARBA00022515"/>
    </source>
</evidence>
<comment type="catalytic activity">
    <reaction evidence="12">
        <text>ssDNA + n NTP = ssDNA/pppN(pN)n-1 hybrid + (n-1) diphosphate.</text>
        <dbReference type="EC" id="2.7.7.101"/>
    </reaction>
</comment>
<keyword evidence="2 12" id="KW-0639">Primosome</keyword>
<keyword evidence="9" id="KW-0460">Magnesium</keyword>
<dbReference type="GO" id="GO:0005737">
    <property type="term" value="C:cytoplasm"/>
    <property type="evidence" value="ECO:0007669"/>
    <property type="project" value="TreeGrafter"/>
</dbReference>
<dbReference type="Gene3D" id="3.40.1360.10">
    <property type="match status" value="1"/>
</dbReference>
<evidence type="ECO:0000256" key="5">
    <source>
        <dbReference type="ARBA" id="ARBA00022705"/>
    </source>
</evidence>
<dbReference type="InterPro" id="IPR016136">
    <property type="entry name" value="DNA_helicase_N/primase_C"/>
</dbReference>
<evidence type="ECO:0000259" key="16">
    <source>
        <dbReference type="PROSITE" id="PS50880"/>
    </source>
</evidence>
<proteinExistence type="inferred from homology"/>
<dbReference type="STRING" id="942150.IV64_GL000745"/>
<evidence type="ECO:0000256" key="4">
    <source>
        <dbReference type="ARBA" id="ARBA00022695"/>
    </source>
</evidence>
<keyword evidence="1 12" id="KW-0240">DNA-directed RNA polymerase</keyword>
<dbReference type="PANTHER" id="PTHR30313">
    <property type="entry name" value="DNA PRIMASE"/>
    <property type="match status" value="1"/>
</dbReference>
<dbReference type="InterPro" id="IPR050219">
    <property type="entry name" value="DnaG_primase"/>
</dbReference>
<dbReference type="Gene3D" id="3.90.980.10">
    <property type="entry name" value="DNA primase, catalytic core, N-terminal domain"/>
    <property type="match status" value="1"/>
</dbReference>
<dbReference type="InterPro" id="IPR034151">
    <property type="entry name" value="TOPRIM_DnaG_bac"/>
</dbReference>
<keyword evidence="7 12" id="KW-0863">Zinc-finger</keyword>
<dbReference type="EMBL" id="JQCL01000080">
    <property type="protein sequence ID" value="KRO08652.1"/>
    <property type="molecule type" value="Genomic_DNA"/>
</dbReference>
<dbReference type="PATRIC" id="fig|942150.3.peg.762"/>
<keyword evidence="10 12" id="KW-0238">DNA-binding</keyword>